<gene>
    <name evidence="3" type="ORF">A3840_07205</name>
</gene>
<name>A0A178I255_9HYPH</name>
<dbReference type="InterPro" id="IPR012495">
    <property type="entry name" value="TadE-like_dom"/>
</dbReference>
<evidence type="ECO:0000259" key="2">
    <source>
        <dbReference type="Pfam" id="PF07811"/>
    </source>
</evidence>
<dbReference type="AlphaFoldDB" id="A0A178I255"/>
<accession>A0A178I255</accession>
<dbReference type="Pfam" id="PF07811">
    <property type="entry name" value="TadE"/>
    <property type="match status" value="1"/>
</dbReference>
<comment type="caution">
    <text evidence="3">The sequence shown here is derived from an EMBL/GenBank/DDBJ whole genome shotgun (WGS) entry which is preliminary data.</text>
</comment>
<dbReference type="EMBL" id="LVVY01000072">
    <property type="protein sequence ID" value="OAM78275.1"/>
    <property type="molecule type" value="Genomic_DNA"/>
</dbReference>
<proteinExistence type="predicted"/>
<keyword evidence="1" id="KW-1133">Transmembrane helix</keyword>
<reference evidence="3 4" key="1">
    <citation type="submission" date="2016-03" db="EMBL/GenBank/DDBJ databases">
        <title>Genome sequencing of Devosia sp. S37.</title>
        <authorList>
            <person name="Mohd Nor M."/>
        </authorList>
    </citation>
    <scope>NUCLEOTIDE SEQUENCE [LARGE SCALE GENOMIC DNA]</scope>
    <source>
        <strain evidence="3 4">S37</strain>
    </source>
</reference>
<protein>
    <recommendedName>
        <fullName evidence="2">TadE-like domain-containing protein</fullName>
    </recommendedName>
</protein>
<feature type="transmembrane region" description="Helical" evidence="1">
    <location>
        <begin position="21"/>
        <end position="40"/>
    </location>
</feature>
<keyword evidence="1" id="KW-0472">Membrane</keyword>
<keyword evidence="1" id="KW-0812">Transmembrane</keyword>
<evidence type="ECO:0000256" key="1">
    <source>
        <dbReference type="SAM" id="Phobius"/>
    </source>
</evidence>
<organism evidence="3 4">
    <name type="scientific">Devosia elaeis</name>
    <dbReference type="NCBI Taxonomy" id="1770058"/>
    <lineage>
        <taxon>Bacteria</taxon>
        <taxon>Pseudomonadati</taxon>
        <taxon>Pseudomonadota</taxon>
        <taxon>Alphaproteobacteria</taxon>
        <taxon>Hyphomicrobiales</taxon>
        <taxon>Devosiaceae</taxon>
        <taxon>Devosia</taxon>
    </lineage>
</organism>
<evidence type="ECO:0000313" key="3">
    <source>
        <dbReference type="EMBL" id="OAM78275.1"/>
    </source>
</evidence>
<sequence length="191" mass="20672">MSTLWRLAGSLLARFVRAERGVAAIEFALILPFMLVVYLGSMEASTLISVDRKVQSVAGTIGDLVARADGTLTATQIQDYFRAASGIMTPYSSDPVLQVVTAVNVDDSGTATVAWSRQYQDGVYSAITPHADNAPYPLPDEMIAISRGRTVIVGEASYSFTPLFGMIFNQPVNLYRSSFYLPRFGGSITVN</sequence>
<evidence type="ECO:0000313" key="4">
    <source>
        <dbReference type="Proteomes" id="UP000078389"/>
    </source>
</evidence>
<keyword evidence="4" id="KW-1185">Reference proteome</keyword>
<feature type="domain" description="TadE-like" evidence="2">
    <location>
        <begin position="21"/>
        <end position="58"/>
    </location>
</feature>
<dbReference type="Proteomes" id="UP000078389">
    <property type="component" value="Unassembled WGS sequence"/>
</dbReference>
<dbReference type="STRING" id="1770058.A3840_07205"/>
<dbReference type="RefSeq" id="WP_067454074.1">
    <property type="nucleotide sequence ID" value="NZ_LVVY01000072.1"/>
</dbReference>